<gene>
    <name evidence="1" type="ORF">PROFUN_10215</name>
</gene>
<dbReference type="EMBL" id="MDYQ01000539">
    <property type="protein sequence ID" value="PRP73845.1"/>
    <property type="molecule type" value="Genomic_DNA"/>
</dbReference>
<reference evidence="1 2" key="1">
    <citation type="journal article" date="2018" name="Genome Biol. Evol.">
        <title>Multiple Roots of Fruiting Body Formation in Amoebozoa.</title>
        <authorList>
            <person name="Hillmann F."/>
            <person name="Forbes G."/>
            <person name="Novohradska S."/>
            <person name="Ferling I."/>
            <person name="Riege K."/>
            <person name="Groth M."/>
            <person name="Westermann M."/>
            <person name="Marz M."/>
            <person name="Spaller T."/>
            <person name="Winckler T."/>
            <person name="Schaap P."/>
            <person name="Glockner G."/>
        </authorList>
    </citation>
    <scope>NUCLEOTIDE SEQUENCE [LARGE SCALE GENOMIC DNA]</scope>
    <source>
        <strain evidence="1 2">Jena</strain>
    </source>
</reference>
<dbReference type="InParanoid" id="A0A2P6MQ65"/>
<accession>A0A2P6MQ65</accession>
<comment type="caution">
    <text evidence="1">The sequence shown here is derived from an EMBL/GenBank/DDBJ whole genome shotgun (WGS) entry which is preliminary data.</text>
</comment>
<dbReference type="Proteomes" id="UP000241769">
    <property type="component" value="Unassembled WGS sequence"/>
</dbReference>
<name>A0A2P6MQ65_9EUKA</name>
<proteinExistence type="predicted"/>
<dbReference type="AlphaFoldDB" id="A0A2P6MQ65"/>
<sequence length="55" mass="6445">MISDDEDERVWAHEADSEMVEEYSKDTLKKHLQLRGMNTTGQRKRSECLSFDQLG</sequence>
<protein>
    <submittedName>
        <fullName evidence="1">Uncharacterized protein</fullName>
    </submittedName>
</protein>
<evidence type="ECO:0000313" key="1">
    <source>
        <dbReference type="EMBL" id="PRP73845.1"/>
    </source>
</evidence>
<keyword evidence="2" id="KW-1185">Reference proteome</keyword>
<organism evidence="1 2">
    <name type="scientific">Planoprotostelium fungivorum</name>
    <dbReference type="NCBI Taxonomy" id="1890364"/>
    <lineage>
        <taxon>Eukaryota</taxon>
        <taxon>Amoebozoa</taxon>
        <taxon>Evosea</taxon>
        <taxon>Variosea</taxon>
        <taxon>Cavosteliida</taxon>
        <taxon>Cavosteliaceae</taxon>
        <taxon>Planoprotostelium</taxon>
    </lineage>
</organism>
<evidence type="ECO:0000313" key="2">
    <source>
        <dbReference type="Proteomes" id="UP000241769"/>
    </source>
</evidence>